<keyword evidence="1" id="KW-0472">Membrane</keyword>
<gene>
    <name evidence="2" type="ORF">HMPREF1541_02284</name>
</gene>
<proteinExistence type="predicted"/>
<protein>
    <submittedName>
        <fullName evidence="2">Uncharacterized protein</fullName>
    </submittedName>
</protein>
<dbReference type="Gene3D" id="1.20.58.340">
    <property type="entry name" value="Magnesium transport protein CorA, transmembrane region"/>
    <property type="match status" value="1"/>
</dbReference>
<dbReference type="GeneID" id="19969623"/>
<dbReference type="eggNOG" id="ENOG502TKV1">
    <property type="taxonomic scope" value="Eukaryota"/>
</dbReference>
<evidence type="ECO:0000256" key="1">
    <source>
        <dbReference type="SAM" id="Phobius"/>
    </source>
</evidence>
<dbReference type="VEuPathDB" id="FungiDB:HMPREF1541_02284"/>
<name>W2S336_CYPE1</name>
<keyword evidence="3" id="KW-1185">Reference proteome</keyword>
<evidence type="ECO:0000313" key="3">
    <source>
        <dbReference type="Proteomes" id="UP000030752"/>
    </source>
</evidence>
<evidence type="ECO:0000313" key="2">
    <source>
        <dbReference type="EMBL" id="ETN43126.1"/>
    </source>
</evidence>
<organism evidence="2 3">
    <name type="scientific">Cyphellophora europaea (strain CBS 101466)</name>
    <name type="common">Phialophora europaea</name>
    <dbReference type="NCBI Taxonomy" id="1220924"/>
    <lineage>
        <taxon>Eukaryota</taxon>
        <taxon>Fungi</taxon>
        <taxon>Dikarya</taxon>
        <taxon>Ascomycota</taxon>
        <taxon>Pezizomycotina</taxon>
        <taxon>Eurotiomycetes</taxon>
        <taxon>Chaetothyriomycetidae</taxon>
        <taxon>Chaetothyriales</taxon>
        <taxon>Cyphellophoraceae</taxon>
        <taxon>Cyphellophora</taxon>
    </lineage>
</organism>
<keyword evidence="1" id="KW-1133">Transmembrane helix</keyword>
<keyword evidence="1" id="KW-0812">Transmembrane</keyword>
<dbReference type="STRING" id="1220924.W2S336"/>
<dbReference type="InParanoid" id="W2S336"/>
<dbReference type="AlphaFoldDB" id="W2S336"/>
<dbReference type="Proteomes" id="UP000030752">
    <property type="component" value="Unassembled WGS sequence"/>
</dbReference>
<dbReference type="HOGENOM" id="CLU_976652_0_0_1"/>
<dbReference type="RefSeq" id="XP_008714862.1">
    <property type="nucleotide sequence ID" value="XM_008716640.1"/>
</dbReference>
<accession>W2S336</accession>
<dbReference type="EMBL" id="KB822718">
    <property type="protein sequence ID" value="ETN43126.1"/>
    <property type="molecule type" value="Genomic_DNA"/>
</dbReference>
<dbReference type="OrthoDB" id="4160576at2759"/>
<sequence length="285" mass="31793">MSKMYNSTDEVTRLSSIRFSSKLRWLRGESVQHMSIADQALVSKAVDQEITHRVDLEPVADMLSEIDTALSSLKDVSERLQELHDSSCDGRTVSTQQNLDNSSHSALGCALSEIAVEIQHYRGQISYLSERIRRVGQLITDLLELSDSRSMRTLAEQAHHQTENMGKLTAKATRDAAAVKVLTVVTLVYLPATAVLNFFSTDFVTTERRDNGSLALIVTGNWWIILAAAVPLTIATVYIWQMYVRLKIDKLPTAQALLGTQAGSAVTDWRERLARSHRTRHISKA</sequence>
<feature type="transmembrane region" description="Helical" evidence="1">
    <location>
        <begin position="177"/>
        <end position="200"/>
    </location>
</feature>
<feature type="transmembrane region" description="Helical" evidence="1">
    <location>
        <begin position="220"/>
        <end position="240"/>
    </location>
</feature>
<reference evidence="2 3" key="1">
    <citation type="submission" date="2013-03" db="EMBL/GenBank/DDBJ databases">
        <title>The Genome Sequence of Phialophora europaea CBS 101466.</title>
        <authorList>
            <consortium name="The Broad Institute Genomics Platform"/>
            <person name="Cuomo C."/>
            <person name="de Hoog S."/>
            <person name="Gorbushina A."/>
            <person name="Walker B."/>
            <person name="Young S.K."/>
            <person name="Zeng Q."/>
            <person name="Gargeya S."/>
            <person name="Fitzgerald M."/>
            <person name="Haas B."/>
            <person name="Abouelleil A."/>
            <person name="Allen A.W."/>
            <person name="Alvarado L."/>
            <person name="Arachchi H.M."/>
            <person name="Berlin A.M."/>
            <person name="Chapman S.B."/>
            <person name="Gainer-Dewar J."/>
            <person name="Goldberg J."/>
            <person name="Griggs A."/>
            <person name="Gujja S."/>
            <person name="Hansen M."/>
            <person name="Howarth C."/>
            <person name="Imamovic A."/>
            <person name="Ireland A."/>
            <person name="Larimer J."/>
            <person name="McCowan C."/>
            <person name="Murphy C."/>
            <person name="Pearson M."/>
            <person name="Poon T.W."/>
            <person name="Priest M."/>
            <person name="Roberts A."/>
            <person name="Saif S."/>
            <person name="Shea T."/>
            <person name="Sisk P."/>
            <person name="Sykes S."/>
            <person name="Wortman J."/>
            <person name="Nusbaum C."/>
            <person name="Birren B."/>
        </authorList>
    </citation>
    <scope>NUCLEOTIDE SEQUENCE [LARGE SCALE GENOMIC DNA]</scope>
    <source>
        <strain evidence="2 3">CBS 101466</strain>
    </source>
</reference>